<comment type="caution">
    <text evidence="1">The sequence shown here is derived from an EMBL/GenBank/DDBJ whole genome shotgun (WGS) entry which is preliminary data.</text>
</comment>
<gene>
    <name evidence="1" type="ORF">AVEN_23078_1</name>
</gene>
<dbReference type="Proteomes" id="UP000499080">
    <property type="component" value="Unassembled WGS sequence"/>
</dbReference>
<dbReference type="EMBL" id="BGPR01003397">
    <property type="protein sequence ID" value="GBM87640.1"/>
    <property type="molecule type" value="Genomic_DNA"/>
</dbReference>
<proteinExistence type="predicted"/>
<dbReference type="GO" id="GO:0003676">
    <property type="term" value="F:nucleic acid binding"/>
    <property type="evidence" value="ECO:0007669"/>
    <property type="project" value="InterPro"/>
</dbReference>
<name>A0A4Y2JC68_ARAVE</name>
<organism evidence="1 2">
    <name type="scientific">Araneus ventricosus</name>
    <name type="common">Orbweaver spider</name>
    <name type="synonym">Epeira ventricosa</name>
    <dbReference type="NCBI Taxonomy" id="182803"/>
    <lineage>
        <taxon>Eukaryota</taxon>
        <taxon>Metazoa</taxon>
        <taxon>Ecdysozoa</taxon>
        <taxon>Arthropoda</taxon>
        <taxon>Chelicerata</taxon>
        <taxon>Arachnida</taxon>
        <taxon>Araneae</taxon>
        <taxon>Araneomorphae</taxon>
        <taxon>Entelegynae</taxon>
        <taxon>Araneoidea</taxon>
        <taxon>Araneidae</taxon>
        <taxon>Araneus</taxon>
    </lineage>
</organism>
<keyword evidence="2" id="KW-1185">Reference proteome</keyword>
<protein>
    <submittedName>
        <fullName evidence="1">Uncharacterized protein</fullName>
    </submittedName>
</protein>
<evidence type="ECO:0000313" key="2">
    <source>
        <dbReference type="Proteomes" id="UP000499080"/>
    </source>
</evidence>
<reference evidence="1 2" key="1">
    <citation type="journal article" date="2019" name="Sci. Rep.">
        <title>Orb-weaving spider Araneus ventricosus genome elucidates the spidroin gene catalogue.</title>
        <authorList>
            <person name="Kono N."/>
            <person name="Nakamura H."/>
            <person name="Ohtoshi R."/>
            <person name="Moran D.A.P."/>
            <person name="Shinohara A."/>
            <person name="Yoshida Y."/>
            <person name="Fujiwara M."/>
            <person name="Mori M."/>
            <person name="Tomita M."/>
            <person name="Arakawa K."/>
        </authorList>
    </citation>
    <scope>NUCLEOTIDE SEQUENCE [LARGE SCALE GENOMIC DNA]</scope>
</reference>
<accession>A0A4Y2JC68</accession>
<sequence length="144" mass="16240">MFYVNDLDGFKFYWYDLHKEHDLFSKRQFGGRSGRVLAAFAAGGATQIVFVENKMNSVLYWDILADSVANFSSDYIRRLNISTKQSICAYLILHKILDESSILQIPGKNSSTAISESRPESNVKTFEHSGSICLQECATAEKQV</sequence>
<evidence type="ECO:0000313" key="1">
    <source>
        <dbReference type="EMBL" id="GBM87640.1"/>
    </source>
</evidence>
<dbReference type="InterPro" id="IPR036397">
    <property type="entry name" value="RNaseH_sf"/>
</dbReference>
<dbReference type="Gene3D" id="3.30.420.10">
    <property type="entry name" value="Ribonuclease H-like superfamily/Ribonuclease H"/>
    <property type="match status" value="1"/>
</dbReference>
<dbReference type="AlphaFoldDB" id="A0A4Y2JC68"/>